<keyword evidence="3" id="KW-1185">Reference proteome</keyword>
<feature type="compositionally biased region" description="Pro residues" evidence="1">
    <location>
        <begin position="149"/>
        <end position="158"/>
    </location>
</feature>
<dbReference type="Proteomes" id="UP001595909">
    <property type="component" value="Unassembled WGS sequence"/>
</dbReference>
<feature type="region of interest" description="Disordered" evidence="1">
    <location>
        <begin position="138"/>
        <end position="166"/>
    </location>
</feature>
<accession>A0ABV9RB72</accession>
<reference evidence="3" key="1">
    <citation type="journal article" date="2019" name="Int. J. Syst. Evol. Microbiol.">
        <title>The Global Catalogue of Microorganisms (GCM) 10K type strain sequencing project: providing services to taxonomists for standard genome sequencing and annotation.</title>
        <authorList>
            <consortium name="The Broad Institute Genomics Platform"/>
            <consortium name="The Broad Institute Genome Sequencing Center for Infectious Disease"/>
            <person name="Wu L."/>
            <person name="Ma J."/>
        </authorList>
    </citation>
    <scope>NUCLEOTIDE SEQUENCE [LARGE SCALE GENOMIC DNA]</scope>
    <source>
        <strain evidence="3">CCUG 50347</strain>
    </source>
</reference>
<comment type="caution">
    <text evidence="2">The sequence shown here is derived from an EMBL/GenBank/DDBJ whole genome shotgun (WGS) entry which is preliminary data.</text>
</comment>
<evidence type="ECO:0000313" key="3">
    <source>
        <dbReference type="Proteomes" id="UP001595909"/>
    </source>
</evidence>
<name>A0ABV9RB72_9PSEU</name>
<proteinExistence type="predicted"/>
<sequence length="166" mass="17033">MITSRDLAAIPRDTAGTLVDPVGAGRPVETALLDGAGVVVWVDDAWVAFCRANGGDPARAGIGCSYLALCDAAAATDRHSAIVASAIRAALRGDLPAPARIEVPCDAPTHPRVFDVLVSSRRDDRGRVLGATVTLSETEPAEPLLVSPGPAPPRPPTPRGCAGRPC</sequence>
<evidence type="ECO:0000313" key="2">
    <source>
        <dbReference type="EMBL" id="MFC4831431.1"/>
    </source>
</evidence>
<organism evidence="2 3">
    <name type="scientific">Actinomycetospora chibensis</name>
    <dbReference type="NCBI Taxonomy" id="663606"/>
    <lineage>
        <taxon>Bacteria</taxon>
        <taxon>Bacillati</taxon>
        <taxon>Actinomycetota</taxon>
        <taxon>Actinomycetes</taxon>
        <taxon>Pseudonocardiales</taxon>
        <taxon>Pseudonocardiaceae</taxon>
        <taxon>Actinomycetospora</taxon>
    </lineage>
</organism>
<protein>
    <submittedName>
        <fullName evidence="2">PAS domain-containing protein</fullName>
    </submittedName>
</protein>
<dbReference type="RefSeq" id="WP_274188392.1">
    <property type="nucleotide sequence ID" value="NZ_BAABHN010000004.1"/>
</dbReference>
<evidence type="ECO:0000256" key="1">
    <source>
        <dbReference type="SAM" id="MobiDB-lite"/>
    </source>
</evidence>
<dbReference type="EMBL" id="JBHSIM010000004">
    <property type="protein sequence ID" value="MFC4831431.1"/>
    <property type="molecule type" value="Genomic_DNA"/>
</dbReference>
<gene>
    <name evidence="2" type="ORF">ACFPEL_03305</name>
</gene>